<reference evidence="12 13" key="1">
    <citation type="submission" date="2024-06" db="EMBL/GenBank/DDBJ databases">
        <title>Genomic Encyclopedia of Type Strains, Phase IV (KMG-IV): sequencing the most valuable type-strain genomes for metagenomic binning, comparative biology and taxonomic classification.</title>
        <authorList>
            <person name="Goeker M."/>
        </authorList>
    </citation>
    <scope>NUCLEOTIDE SEQUENCE [LARGE SCALE GENOMIC DNA]</scope>
    <source>
        <strain evidence="12 13">DSM 26128</strain>
    </source>
</reference>
<dbReference type="NCBIfam" id="NF006767">
    <property type="entry name" value="PRK09289.1"/>
    <property type="match status" value="1"/>
</dbReference>
<dbReference type="NCBIfam" id="NF009566">
    <property type="entry name" value="PRK13020.1"/>
    <property type="match status" value="1"/>
</dbReference>
<dbReference type="PANTHER" id="PTHR21098:SF12">
    <property type="entry name" value="RIBOFLAVIN SYNTHASE"/>
    <property type="match status" value="1"/>
</dbReference>
<keyword evidence="8" id="KW-0677">Repeat</keyword>
<dbReference type="EC" id="2.5.1.9" evidence="4 9"/>
<comment type="function">
    <text evidence="2">Catalyzes the dismutation of two molecules of 6,7-dimethyl-8-ribityllumazine, resulting in the formation of riboflavin and 5-amino-6-(D-ribitylamino)uracil.</text>
</comment>
<dbReference type="PROSITE" id="PS51177">
    <property type="entry name" value="LUMAZINE_BIND"/>
    <property type="match status" value="2"/>
</dbReference>
<evidence type="ECO:0000256" key="5">
    <source>
        <dbReference type="ARBA" id="ARBA00013950"/>
    </source>
</evidence>
<dbReference type="InterPro" id="IPR023366">
    <property type="entry name" value="ATP_synth_asu-like_sf"/>
</dbReference>
<evidence type="ECO:0000259" key="11">
    <source>
        <dbReference type="PROSITE" id="PS51177"/>
    </source>
</evidence>
<feature type="repeat" description="Lumazine-binding" evidence="10">
    <location>
        <begin position="1"/>
        <end position="96"/>
    </location>
</feature>
<feature type="repeat" description="Lumazine-binding" evidence="10">
    <location>
        <begin position="97"/>
        <end position="193"/>
    </location>
</feature>
<dbReference type="Proteomes" id="UP001549099">
    <property type="component" value="Unassembled WGS sequence"/>
</dbReference>
<gene>
    <name evidence="12" type="ORF">ABID49_001078</name>
</gene>
<evidence type="ECO:0000256" key="9">
    <source>
        <dbReference type="NCBIfam" id="TIGR00187"/>
    </source>
</evidence>
<evidence type="ECO:0000256" key="2">
    <source>
        <dbReference type="ARBA" id="ARBA00002803"/>
    </source>
</evidence>
<dbReference type="InterPro" id="IPR026017">
    <property type="entry name" value="Lumazine-bd_dom"/>
</dbReference>
<evidence type="ECO:0000313" key="12">
    <source>
        <dbReference type="EMBL" id="MET3575194.1"/>
    </source>
</evidence>
<dbReference type="PIRSF" id="PIRSF000498">
    <property type="entry name" value="Riboflavin_syn_A"/>
    <property type="match status" value="1"/>
</dbReference>
<proteinExistence type="predicted"/>
<evidence type="ECO:0000256" key="4">
    <source>
        <dbReference type="ARBA" id="ARBA00012827"/>
    </source>
</evidence>
<organism evidence="12 13">
    <name type="scientific">Bhargavaea ullalensis</name>
    <dbReference type="NCBI Taxonomy" id="1265685"/>
    <lineage>
        <taxon>Bacteria</taxon>
        <taxon>Bacillati</taxon>
        <taxon>Bacillota</taxon>
        <taxon>Bacilli</taxon>
        <taxon>Bacillales</taxon>
        <taxon>Caryophanaceae</taxon>
        <taxon>Bhargavaea</taxon>
    </lineage>
</organism>
<comment type="pathway">
    <text evidence="3">Cofactor biosynthesis; riboflavin biosynthesis; riboflavin from 2-hydroxy-3-oxobutyl phosphate and 5-amino-6-(D-ribitylamino)uracil: step 2/2.</text>
</comment>
<keyword evidence="6" id="KW-0686">Riboflavin biosynthesis</keyword>
<protein>
    <recommendedName>
        <fullName evidence="5 9">Riboflavin synthase</fullName>
        <ecNumber evidence="4 9">2.5.1.9</ecNumber>
    </recommendedName>
</protein>
<dbReference type="InterPro" id="IPR017938">
    <property type="entry name" value="Riboflavin_synthase-like_b-brl"/>
</dbReference>
<evidence type="ECO:0000256" key="7">
    <source>
        <dbReference type="ARBA" id="ARBA00022679"/>
    </source>
</evidence>
<keyword evidence="7 12" id="KW-0808">Transferase</keyword>
<dbReference type="Pfam" id="PF00677">
    <property type="entry name" value="Lum_binding"/>
    <property type="match status" value="2"/>
</dbReference>
<evidence type="ECO:0000313" key="13">
    <source>
        <dbReference type="Proteomes" id="UP001549099"/>
    </source>
</evidence>
<dbReference type="PANTHER" id="PTHR21098">
    <property type="entry name" value="RIBOFLAVIN SYNTHASE ALPHA CHAIN"/>
    <property type="match status" value="1"/>
</dbReference>
<dbReference type="EMBL" id="JBEPLW010000004">
    <property type="protein sequence ID" value="MET3575194.1"/>
    <property type="molecule type" value="Genomic_DNA"/>
</dbReference>
<feature type="domain" description="Lumazine-binding" evidence="11">
    <location>
        <begin position="1"/>
        <end position="96"/>
    </location>
</feature>
<feature type="domain" description="Lumazine-binding" evidence="11">
    <location>
        <begin position="97"/>
        <end position="193"/>
    </location>
</feature>
<dbReference type="RefSeq" id="WP_354196114.1">
    <property type="nucleotide sequence ID" value="NZ_JBEPLW010000004.1"/>
</dbReference>
<dbReference type="SUPFAM" id="SSF63380">
    <property type="entry name" value="Riboflavin synthase domain-like"/>
    <property type="match status" value="2"/>
</dbReference>
<evidence type="ECO:0000256" key="6">
    <source>
        <dbReference type="ARBA" id="ARBA00022619"/>
    </source>
</evidence>
<comment type="catalytic activity">
    <reaction evidence="1">
        <text>2 6,7-dimethyl-8-(1-D-ribityl)lumazine + H(+) = 5-amino-6-(D-ribitylamino)uracil + riboflavin</text>
        <dbReference type="Rhea" id="RHEA:20772"/>
        <dbReference type="ChEBI" id="CHEBI:15378"/>
        <dbReference type="ChEBI" id="CHEBI:15934"/>
        <dbReference type="ChEBI" id="CHEBI:57986"/>
        <dbReference type="ChEBI" id="CHEBI:58201"/>
        <dbReference type="EC" id="2.5.1.9"/>
    </reaction>
</comment>
<comment type="caution">
    <text evidence="12">The sequence shown here is derived from an EMBL/GenBank/DDBJ whole genome shotgun (WGS) entry which is preliminary data.</text>
</comment>
<dbReference type="Gene3D" id="2.40.30.20">
    <property type="match status" value="2"/>
</dbReference>
<evidence type="ECO:0000256" key="10">
    <source>
        <dbReference type="PROSITE-ProRule" id="PRU00524"/>
    </source>
</evidence>
<evidence type="ECO:0000256" key="8">
    <source>
        <dbReference type="ARBA" id="ARBA00022737"/>
    </source>
</evidence>
<dbReference type="CDD" id="cd00402">
    <property type="entry name" value="Riboflavin_synthase_like"/>
    <property type="match status" value="1"/>
</dbReference>
<accession>A0ABV2GA95</accession>
<evidence type="ECO:0000256" key="3">
    <source>
        <dbReference type="ARBA" id="ARBA00004887"/>
    </source>
</evidence>
<dbReference type="GO" id="GO:0004746">
    <property type="term" value="F:riboflavin synthase activity"/>
    <property type="evidence" value="ECO:0007669"/>
    <property type="project" value="UniProtKB-EC"/>
</dbReference>
<dbReference type="InterPro" id="IPR001783">
    <property type="entry name" value="Lumazine-bd"/>
</dbReference>
<evidence type="ECO:0000256" key="1">
    <source>
        <dbReference type="ARBA" id="ARBA00000968"/>
    </source>
</evidence>
<dbReference type="NCBIfam" id="TIGR00187">
    <property type="entry name" value="ribE"/>
    <property type="match status" value="1"/>
</dbReference>
<name>A0ABV2GA95_9BACL</name>
<sequence length="219" mass="23342">MFTGIIEEIGNVRSFNLSGRSAVMTVAADKILSDAHLGDSISVDGVCVTITRFNKDEFTADLMPETVKATTLRRLRPGSRVNLERAMAADGRFGGHIVSGHVDAVAEVSARRSEANAIYLDLRVPPALARYIVEKGSVALDGTSLTVFSAGRDSLTVSLIPHTQDLTVLAKKKPGDLVNLECDLMAKYAERLLSQPDPTDNGSEAAGLGLSLLQENGFA</sequence>
<keyword evidence="13" id="KW-1185">Reference proteome</keyword>